<feature type="domain" description="Bacterial sugar transferase" evidence="3">
    <location>
        <begin position="256"/>
        <end position="438"/>
    </location>
</feature>
<comment type="similarity">
    <text evidence="1">Belongs to the bacterial sugar transferase family.</text>
</comment>
<dbReference type="PANTHER" id="PTHR30576">
    <property type="entry name" value="COLANIC BIOSYNTHESIS UDP-GLUCOSE LIPID CARRIER TRANSFERASE"/>
    <property type="match status" value="1"/>
</dbReference>
<keyword evidence="2" id="KW-0472">Membrane</keyword>
<comment type="caution">
    <text evidence="4">The sequence shown here is derived from an EMBL/GenBank/DDBJ whole genome shotgun (WGS) entry which is preliminary data.</text>
</comment>
<dbReference type="InterPro" id="IPR003362">
    <property type="entry name" value="Bact_transf"/>
</dbReference>
<feature type="transmembrane region" description="Helical" evidence="2">
    <location>
        <begin position="54"/>
        <end position="74"/>
    </location>
</feature>
<gene>
    <name evidence="4" type="ORF">SMC1_08460</name>
</gene>
<name>A0A398DPI5_9BACT</name>
<evidence type="ECO:0000259" key="3">
    <source>
        <dbReference type="Pfam" id="PF02397"/>
    </source>
</evidence>
<dbReference type="Proteomes" id="UP000266113">
    <property type="component" value="Unassembled WGS sequence"/>
</dbReference>
<dbReference type="OrthoDB" id="9808602at2"/>
<keyword evidence="2" id="KW-0812">Transmembrane</keyword>
<feature type="transmembrane region" description="Helical" evidence="2">
    <location>
        <begin position="261"/>
        <end position="284"/>
    </location>
</feature>
<keyword evidence="5" id="KW-1185">Reference proteome</keyword>
<feature type="transmembrane region" description="Helical" evidence="2">
    <location>
        <begin position="86"/>
        <end position="106"/>
    </location>
</feature>
<dbReference type="EMBL" id="QXIY01000036">
    <property type="protein sequence ID" value="RIE16133.1"/>
    <property type="molecule type" value="Genomic_DNA"/>
</dbReference>
<dbReference type="PANTHER" id="PTHR30576:SF0">
    <property type="entry name" value="UNDECAPRENYL-PHOSPHATE N-ACETYLGALACTOSAMINYL 1-PHOSPHATE TRANSFERASE-RELATED"/>
    <property type="match status" value="1"/>
</dbReference>
<accession>A0A398DPI5</accession>
<dbReference type="Pfam" id="PF02397">
    <property type="entry name" value="Bac_transf"/>
    <property type="match status" value="1"/>
</dbReference>
<proteinExistence type="inferred from homology"/>
<reference evidence="4 5" key="1">
    <citation type="submission" date="2018-09" db="EMBL/GenBank/DDBJ databases">
        <title>Discovery and Ecogenomic Context for Candidatus Cryosericales, a Global Caldiserica Order Active in Thawing Permafrost.</title>
        <authorList>
            <person name="Martinez M.A."/>
            <person name="Woodcroft B.J."/>
            <person name="Ignacio Espinoza J.C."/>
            <person name="Zayed A."/>
            <person name="Singleton C.M."/>
            <person name="Boyd J."/>
            <person name="Li Y.-F."/>
            <person name="Purvine S."/>
            <person name="Maughan H."/>
            <person name="Hodgkins S.B."/>
            <person name="Anderson D."/>
            <person name="Sederholm M."/>
            <person name="Temperton B."/>
            <person name="Saleska S.R."/>
            <person name="Tyson G.W."/>
            <person name="Rich V.I."/>
        </authorList>
    </citation>
    <scope>NUCLEOTIDE SEQUENCE [LARGE SCALE GENOMIC DNA]</scope>
    <source>
        <strain evidence="4 5">SMC1</strain>
    </source>
</reference>
<evidence type="ECO:0000313" key="5">
    <source>
        <dbReference type="Proteomes" id="UP000266113"/>
    </source>
</evidence>
<evidence type="ECO:0000313" key="4">
    <source>
        <dbReference type="EMBL" id="RIE16133.1"/>
    </source>
</evidence>
<keyword evidence="2" id="KW-1133">Transmembrane helix</keyword>
<feature type="transmembrane region" description="Helical" evidence="2">
    <location>
        <begin position="112"/>
        <end position="131"/>
    </location>
</feature>
<protein>
    <recommendedName>
        <fullName evidence="3">Bacterial sugar transferase domain-containing protein</fullName>
    </recommendedName>
</protein>
<dbReference type="AlphaFoldDB" id="A0A398DPI5"/>
<evidence type="ECO:0000256" key="2">
    <source>
        <dbReference type="SAM" id="Phobius"/>
    </source>
</evidence>
<sequence>MVMSKKMLDTLVGFAQAVTNLLVLVGTYWAVFAIRAALGHPYGTANRLAVEAVFPYLAAFYVVLWLVYRLPAYYETATYEGVLSQVFVQLILALASLATSFVVRAFAFPRGLVATAFVLQVTALVPLNYALCRFYSRVRPKALTIAIGTGAAAGSTLAKQLSISTAYVVSSMSARDVTGEWIHGVPEGASLTLDASVPSPERDRILRLAMRNGITVQLVATVKETLVQKAPMKVRADHLMLTVEPYGHSPVDLALKRMLDIAASVVALTVFSPVFLLASIAIMLEDGRPVFYLQQRLGFRGQFFRIIKFRTMCHDAERLTGARLSKGELDSRITRAGRLLRRTGLDEVPQFIDVLRGDMSVVGPRPERPELAQKILEETPDWNLRLLVRPGITGVAQVLGRYNTAPEDKLTMDLAYIRSRSLFNYDLTIILNTLKMFFMPERRD</sequence>
<evidence type="ECO:0000256" key="1">
    <source>
        <dbReference type="ARBA" id="ARBA00006464"/>
    </source>
</evidence>
<feature type="transmembrane region" description="Helical" evidence="2">
    <location>
        <begin position="12"/>
        <end position="34"/>
    </location>
</feature>
<organism evidence="4 5">
    <name type="scientific">Candidatus Cryosericum septentrionale</name>
    <dbReference type="NCBI Taxonomy" id="2290913"/>
    <lineage>
        <taxon>Bacteria</taxon>
        <taxon>Pseudomonadati</taxon>
        <taxon>Caldisericota/Cryosericota group</taxon>
        <taxon>Candidatus Cryosericota</taxon>
        <taxon>Candidatus Cryosericia</taxon>
        <taxon>Candidatus Cryosericales</taxon>
        <taxon>Candidatus Cryosericaceae</taxon>
        <taxon>Candidatus Cryosericum</taxon>
    </lineage>
</organism>
<dbReference type="GO" id="GO:0016780">
    <property type="term" value="F:phosphotransferase activity, for other substituted phosphate groups"/>
    <property type="evidence" value="ECO:0007669"/>
    <property type="project" value="TreeGrafter"/>
</dbReference>